<feature type="transmembrane region" description="Helical" evidence="5">
    <location>
        <begin position="273"/>
        <end position="300"/>
    </location>
</feature>
<feature type="transmembrane region" description="Helical" evidence="5">
    <location>
        <begin position="415"/>
        <end position="433"/>
    </location>
</feature>
<feature type="transmembrane region" description="Helical" evidence="5">
    <location>
        <begin position="334"/>
        <end position="353"/>
    </location>
</feature>
<dbReference type="PIRSF" id="PIRSF006060">
    <property type="entry name" value="AA_transporter"/>
    <property type="match status" value="1"/>
</dbReference>
<dbReference type="Proteomes" id="UP000271031">
    <property type="component" value="Unassembled WGS sequence"/>
</dbReference>
<feature type="transmembrane region" description="Helical" evidence="5">
    <location>
        <begin position="391"/>
        <end position="409"/>
    </location>
</feature>
<protein>
    <submittedName>
        <fullName evidence="7">APC family permease</fullName>
    </submittedName>
</protein>
<feature type="transmembrane region" description="Helical" evidence="5">
    <location>
        <begin position="234"/>
        <end position="253"/>
    </location>
</feature>
<feature type="transmembrane region" description="Helical" evidence="5">
    <location>
        <begin position="91"/>
        <end position="119"/>
    </location>
</feature>
<keyword evidence="4 5" id="KW-0472">Membrane</keyword>
<evidence type="ECO:0000256" key="5">
    <source>
        <dbReference type="SAM" id="Phobius"/>
    </source>
</evidence>
<dbReference type="InterPro" id="IPR050367">
    <property type="entry name" value="APC_superfamily"/>
</dbReference>
<comment type="subcellular location">
    <subcellularLocation>
        <location evidence="1">Membrane</location>
        <topology evidence="1">Multi-pass membrane protein</topology>
    </subcellularLocation>
</comment>
<comment type="caution">
    <text evidence="7">The sequence shown here is derived from an EMBL/GenBank/DDBJ whole genome shotgun (WGS) entry which is preliminary data.</text>
</comment>
<feature type="transmembrane region" description="Helical" evidence="5">
    <location>
        <begin position="152"/>
        <end position="175"/>
    </location>
</feature>
<evidence type="ECO:0000313" key="8">
    <source>
        <dbReference type="Proteomes" id="UP000271031"/>
    </source>
</evidence>
<dbReference type="GO" id="GO:0016020">
    <property type="term" value="C:membrane"/>
    <property type="evidence" value="ECO:0007669"/>
    <property type="project" value="UniProtKB-SubCell"/>
</dbReference>
<dbReference type="GO" id="GO:0055085">
    <property type="term" value="P:transmembrane transport"/>
    <property type="evidence" value="ECO:0007669"/>
    <property type="project" value="InterPro"/>
</dbReference>
<dbReference type="PANTHER" id="PTHR42770:SF8">
    <property type="entry name" value="PUTRESCINE IMPORTER PUUP"/>
    <property type="match status" value="1"/>
</dbReference>
<dbReference type="Gene3D" id="1.20.1740.10">
    <property type="entry name" value="Amino acid/polyamine transporter I"/>
    <property type="match status" value="1"/>
</dbReference>
<feature type="transmembrane region" description="Helical" evidence="5">
    <location>
        <begin position="195"/>
        <end position="214"/>
    </location>
</feature>
<feature type="domain" description="Amino acid permease/ SLC12A" evidence="6">
    <location>
        <begin position="20"/>
        <end position="411"/>
    </location>
</feature>
<dbReference type="InterPro" id="IPR004841">
    <property type="entry name" value="AA-permease/SLC12A_dom"/>
</dbReference>
<accession>A0A3M8CWP4</accession>
<dbReference type="EMBL" id="RHHQ01000025">
    <property type="protein sequence ID" value="RNB80220.1"/>
    <property type="molecule type" value="Genomic_DNA"/>
</dbReference>
<dbReference type="AlphaFoldDB" id="A0A3M8CWP4"/>
<dbReference type="OrthoDB" id="9762947at2"/>
<evidence type="ECO:0000256" key="1">
    <source>
        <dbReference type="ARBA" id="ARBA00004141"/>
    </source>
</evidence>
<evidence type="ECO:0000256" key="3">
    <source>
        <dbReference type="ARBA" id="ARBA00022989"/>
    </source>
</evidence>
<keyword evidence="8" id="KW-1185">Reference proteome</keyword>
<feature type="transmembrane region" description="Helical" evidence="5">
    <location>
        <begin position="359"/>
        <end position="379"/>
    </location>
</feature>
<evidence type="ECO:0000256" key="2">
    <source>
        <dbReference type="ARBA" id="ARBA00022692"/>
    </source>
</evidence>
<sequence length="460" mass="50087">MNGGQGKGTSLQGSLSLGQVIFFGLAFLAPISIFSIYGVAIQSSKGMIATAYVIASVVMLFTAYSYGMLVKAFPTAGAAYSFAQKSIHSNVGFIVGWTIILDYMFCPLISALFFGIFITSYFPAIPFYVVIIFFVTVITVVNVLGIKIAANFNALLLTLQIIFCISFIALSVKGLLDGKGMGTLVSTIPFFDPNVKMASLLSIVPLLSFTYLGFDAVTTLAEETKNPRKTLPKAMFLITLIASLLFIAISYFAQLVYTDIDSFIDPESASMQIFAYIGGNIFVSIFVAIWATAGLASAVASSSSAARVLYVMGREHVLPYKFFGYLSPKYHTPVFNLLLVAVVAMGALVLDVLTVTSFINFGALFAFTMVNLSVISHYFIKQKKRSGKDIILYLILPLIGAFFTGLFLIKLDFHSLLLGGLWLACGLIYLIFLTKRFRQPLPDFSDSGKDSGQEWQATSE</sequence>
<keyword evidence="2 5" id="KW-0812">Transmembrane</keyword>
<organism evidence="7 8">
    <name type="scientific">Brevibacillus fluminis</name>
    <dbReference type="NCBI Taxonomy" id="511487"/>
    <lineage>
        <taxon>Bacteria</taxon>
        <taxon>Bacillati</taxon>
        <taxon>Bacillota</taxon>
        <taxon>Bacilli</taxon>
        <taxon>Bacillales</taxon>
        <taxon>Paenibacillaceae</taxon>
        <taxon>Brevibacillus</taxon>
    </lineage>
</organism>
<evidence type="ECO:0000259" key="6">
    <source>
        <dbReference type="Pfam" id="PF00324"/>
    </source>
</evidence>
<feature type="transmembrane region" description="Helical" evidence="5">
    <location>
        <begin position="47"/>
        <end position="70"/>
    </location>
</feature>
<feature type="transmembrane region" description="Helical" evidence="5">
    <location>
        <begin position="125"/>
        <end position="145"/>
    </location>
</feature>
<feature type="transmembrane region" description="Helical" evidence="5">
    <location>
        <begin position="20"/>
        <end position="41"/>
    </location>
</feature>
<proteinExistence type="predicted"/>
<gene>
    <name evidence="7" type="ORF">EDM56_27850</name>
</gene>
<evidence type="ECO:0000313" key="7">
    <source>
        <dbReference type="EMBL" id="RNB80220.1"/>
    </source>
</evidence>
<dbReference type="Pfam" id="PF00324">
    <property type="entry name" value="AA_permease"/>
    <property type="match status" value="1"/>
</dbReference>
<reference evidence="7 8" key="1">
    <citation type="submission" date="2018-10" db="EMBL/GenBank/DDBJ databases">
        <title>Phylogenomics of Brevibacillus.</title>
        <authorList>
            <person name="Dunlap C."/>
        </authorList>
    </citation>
    <scope>NUCLEOTIDE SEQUENCE [LARGE SCALE GENOMIC DNA]</scope>
    <source>
        <strain evidence="7 8">JCM 15716</strain>
    </source>
</reference>
<keyword evidence="3 5" id="KW-1133">Transmembrane helix</keyword>
<dbReference type="PANTHER" id="PTHR42770">
    <property type="entry name" value="AMINO ACID TRANSPORTER-RELATED"/>
    <property type="match status" value="1"/>
</dbReference>
<dbReference type="RefSeq" id="WP_122921204.1">
    <property type="nucleotide sequence ID" value="NZ_RHHQ01000025.1"/>
</dbReference>
<evidence type="ECO:0000256" key="4">
    <source>
        <dbReference type="ARBA" id="ARBA00023136"/>
    </source>
</evidence>
<name>A0A3M8CWP4_9BACL</name>